<organism evidence="5 6">
    <name type="scientific">Rhizorhabdus histidinilytica</name>
    <dbReference type="NCBI Taxonomy" id="439228"/>
    <lineage>
        <taxon>Bacteria</taxon>
        <taxon>Pseudomonadati</taxon>
        <taxon>Pseudomonadota</taxon>
        <taxon>Alphaproteobacteria</taxon>
        <taxon>Sphingomonadales</taxon>
        <taxon>Sphingomonadaceae</taxon>
        <taxon>Rhizorhabdus</taxon>
    </lineage>
</organism>
<dbReference type="PROSITE" id="PS00041">
    <property type="entry name" value="HTH_ARAC_FAMILY_1"/>
    <property type="match status" value="1"/>
</dbReference>
<dbReference type="STRING" id="439228.SAMN06295920_11018"/>
<dbReference type="RefSeq" id="WP_079649831.1">
    <property type="nucleotide sequence ID" value="NZ_FUYM01000010.1"/>
</dbReference>
<keyword evidence="1" id="KW-0805">Transcription regulation</keyword>
<dbReference type="Gene3D" id="1.10.10.60">
    <property type="entry name" value="Homeodomain-like"/>
    <property type="match status" value="1"/>
</dbReference>
<keyword evidence="2" id="KW-0238">DNA-binding</keyword>
<dbReference type="PANTHER" id="PTHR46796:SF7">
    <property type="entry name" value="ARAC FAMILY TRANSCRIPTIONAL REGULATOR"/>
    <property type="match status" value="1"/>
</dbReference>
<dbReference type="PROSITE" id="PS01124">
    <property type="entry name" value="HTH_ARAC_FAMILY_2"/>
    <property type="match status" value="1"/>
</dbReference>
<evidence type="ECO:0000313" key="5">
    <source>
        <dbReference type="EMBL" id="SKB97147.1"/>
    </source>
</evidence>
<accession>A0A1T5FM31</accession>
<dbReference type="Proteomes" id="UP000189818">
    <property type="component" value="Unassembled WGS sequence"/>
</dbReference>
<sequence length="310" mass="34868">MDAISAYMDGMRITHFEAGDAESRTPWSVYCPKGRWQVTFYLLDGEPCRLSVPEIGYSAVIEPPSMCILLGALAHQVEDLSGTGELVLAEMRVPTSMATFRTLRLGAESGQPTTTFYMGFDIDNCLDNPLLEALPPVLVQHFDRVPAWLEVTSRWLREELLQQKSGRRSMAVRLGELLMIEGIRSVVAEHPERLPKWLREPGDRRLERALTAIHRDITRNWTLDDLAAHVATSRARLCALANAELGEGLGKYIQRLRMFEARRLLADSESDLTAIARKTGYQGAASFITAFRRHFGETPNAFRKVARRPA</sequence>
<keyword evidence="3" id="KW-0804">Transcription</keyword>
<evidence type="ECO:0000256" key="3">
    <source>
        <dbReference type="ARBA" id="ARBA00023163"/>
    </source>
</evidence>
<dbReference type="SUPFAM" id="SSF46689">
    <property type="entry name" value="Homeodomain-like"/>
    <property type="match status" value="1"/>
</dbReference>
<dbReference type="AlphaFoldDB" id="A0A1T5FM31"/>
<dbReference type="PANTHER" id="PTHR46796">
    <property type="entry name" value="HTH-TYPE TRANSCRIPTIONAL ACTIVATOR RHAS-RELATED"/>
    <property type="match status" value="1"/>
</dbReference>
<feature type="domain" description="HTH araC/xylS-type" evidence="4">
    <location>
        <begin position="207"/>
        <end position="305"/>
    </location>
</feature>
<reference evidence="6" key="1">
    <citation type="submission" date="2017-02" db="EMBL/GenBank/DDBJ databases">
        <authorList>
            <person name="Varghese N."/>
            <person name="Submissions S."/>
        </authorList>
    </citation>
    <scope>NUCLEOTIDE SEQUENCE [LARGE SCALE GENOMIC DNA]</scope>
    <source>
        <strain evidence="6">UM2</strain>
    </source>
</reference>
<keyword evidence="6" id="KW-1185">Reference proteome</keyword>
<evidence type="ECO:0000256" key="2">
    <source>
        <dbReference type="ARBA" id="ARBA00023125"/>
    </source>
</evidence>
<protein>
    <submittedName>
        <fullName evidence="5">Transcriptional regulator, AraC family</fullName>
    </submittedName>
</protein>
<name>A0A1T5FM31_9SPHN</name>
<dbReference type="PRINTS" id="PR00032">
    <property type="entry name" value="HTHARAC"/>
</dbReference>
<dbReference type="InterPro" id="IPR050204">
    <property type="entry name" value="AraC_XylS_family_regulators"/>
</dbReference>
<dbReference type="Pfam" id="PF12852">
    <property type="entry name" value="Cupin_6"/>
    <property type="match status" value="1"/>
</dbReference>
<proteinExistence type="predicted"/>
<gene>
    <name evidence="5" type="ORF">SAMN06295920_11018</name>
</gene>
<evidence type="ECO:0000256" key="1">
    <source>
        <dbReference type="ARBA" id="ARBA00023015"/>
    </source>
</evidence>
<dbReference type="InterPro" id="IPR032783">
    <property type="entry name" value="AraC_lig"/>
</dbReference>
<evidence type="ECO:0000259" key="4">
    <source>
        <dbReference type="PROSITE" id="PS01124"/>
    </source>
</evidence>
<dbReference type="EMBL" id="FUYM01000010">
    <property type="protein sequence ID" value="SKB97147.1"/>
    <property type="molecule type" value="Genomic_DNA"/>
</dbReference>
<dbReference type="InterPro" id="IPR020449">
    <property type="entry name" value="Tscrpt_reg_AraC-type_HTH"/>
</dbReference>
<evidence type="ECO:0000313" key="6">
    <source>
        <dbReference type="Proteomes" id="UP000189818"/>
    </source>
</evidence>
<dbReference type="Pfam" id="PF12833">
    <property type="entry name" value="HTH_18"/>
    <property type="match status" value="1"/>
</dbReference>
<dbReference type="InterPro" id="IPR018062">
    <property type="entry name" value="HTH_AraC-typ_CS"/>
</dbReference>
<dbReference type="OrthoDB" id="9802263at2"/>
<dbReference type="GO" id="GO:0003700">
    <property type="term" value="F:DNA-binding transcription factor activity"/>
    <property type="evidence" value="ECO:0007669"/>
    <property type="project" value="InterPro"/>
</dbReference>
<dbReference type="InterPro" id="IPR018060">
    <property type="entry name" value="HTH_AraC"/>
</dbReference>
<dbReference type="InterPro" id="IPR009057">
    <property type="entry name" value="Homeodomain-like_sf"/>
</dbReference>
<dbReference type="GO" id="GO:0043565">
    <property type="term" value="F:sequence-specific DNA binding"/>
    <property type="evidence" value="ECO:0007669"/>
    <property type="project" value="InterPro"/>
</dbReference>
<dbReference type="SMART" id="SM00342">
    <property type="entry name" value="HTH_ARAC"/>
    <property type="match status" value="1"/>
</dbReference>